<dbReference type="Pfam" id="PF09316">
    <property type="entry name" value="Cmyb_C"/>
    <property type="match status" value="1"/>
</dbReference>
<name>A0A2B4R993_STYPI</name>
<dbReference type="GO" id="GO:0004337">
    <property type="term" value="F:(2E,6E)-farnesyl diphosphate synthase activity"/>
    <property type="evidence" value="ECO:0007669"/>
    <property type="project" value="TreeGrafter"/>
</dbReference>
<evidence type="ECO:0000256" key="2">
    <source>
        <dbReference type="ARBA" id="ARBA00004123"/>
    </source>
</evidence>
<keyword evidence="15" id="KW-1185">Reference proteome</keyword>
<organism evidence="14 15">
    <name type="scientific">Stylophora pistillata</name>
    <name type="common">Smooth cauliflower coral</name>
    <dbReference type="NCBI Taxonomy" id="50429"/>
    <lineage>
        <taxon>Eukaryota</taxon>
        <taxon>Metazoa</taxon>
        <taxon>Cnidaria</taxon>
        <taxon>Anthozoa</taxon>
        <taxon>Hexacorallia</taxon>
        <taxon>Scleractinia</taxon>
        <taxon>Astrocoeniina</taxon>
        <taxon>Pocilloporidae</taxon>
        <taxon>Stylophora</taxon>
    </lineage>
</organism>
<keyword evidence="8" id="KW-0238">DNA-binding</keyword>
<keyword evidence="4" id="KW-0479">Metal-binding</keyword>
<dbReference type="CDD" id="cd00167">
    <property type="entry name" value="SANT"/>
    <property type="match status" value="3"/>
</dbReference>
<dbReference type="SUPFAM" id="SSF46689">
    <property type="entry name" value="Homeodomain-like"/>
    <property type="match status" value="2"/>
</dbReference>
<keyword evidence="10" id="KW-0539">Nucleus</keyword>
<dbReference type="InterPro" id="IPR039702">
    <property type="entry name" value="FPS1-like"/>
</dbReference>
<dbReference type="GO" id="GO:0004161">
    <property type="term" value="F:dimethylallyltranstransferase activity"/>
    <property type="evidence" value="ECO:0007669"/>
    <property type="project" value="TreeGrafter"/>
</dbReference>
<dbReference type="PANTHER" id="PTHR11525">
    <property type="entry name" value="FARNESYL-PYROPHOSPHATE SYNTHETASE"/>
    <property type="match status" value="1"/>
</dbReference>
<protein>
    <submittedName>
        <fullName evidence="14">Myb-related protein B</fullName>
    </submittedName>
</protein>
<evidence type="ECO:0000256" key="7">
    <source>
        <dbReference type="ARBA" id="ARBA00023015"/>
    </source>
</evidence>
<proteinExistence type="predicted"/>
<dbReference type="InterPro" id="IPR015395">
    <property type="entry name" value="C-myb_C"/>
</dbReference>
<accession>A0A2B4R993</accession>
<dbReference type="FunFam" id="1.10.10.60:FF:000016">
    <property type="entry name" value="Transcriptional activator Myb isoform A"/>
    <property type="match status" value="1"/>
</dbReference>
<evidence type="ECO:0000313" key="14">
    <source>
        <dbReference type="EMBL" id="PFX14211.1"/>
    </source>
</evidence>
<dbReference type="GO" id="GO:0003677">
    <property type="term" value="F:DNA binding"/>
    <property type="evidence" value="ECO:0007669"/>
    <property type="project" value="UniProtKB-KW"/>
</dbReference>
<dbReference type="PROSITE" id="PS50090">
    <property type="entry name" value="MYB_LIKE"/>
    <property type="match status" value="3"/>
</dbReference>
<dbReference type="OrthoDB" id="2143914at2759"/>
<feature type="domain" description="HTH myb-type" evidence="13">
    <location>
        <begin position="83"/>
        <end position="138"/>
    </location>
</feature>
<comment type="subcellular location">
    <subcellularLocation>
        <location evidence="2">Nucleus</location>
    </subcellularLocation>
</comment>
<keyword evidence="9" id="KW-0804">Transcription</keyword>
<dbReference type="InterPro" id="IPR017930">
    <property type="entry name" value="Myb_dom"/>
</dbReference>
<evidence type="ECO:0000256" key="10">
    <source>
        <dbReference type="ARBA" id="ARBA00023242"/>
    </source>
</evidence>
<dbReference type="FunFam" id="1.10.10.60:FF:000010">
    <property type="entry name" value="Transcriptional activator Myb isoform A"/>
    <property type="match status" value="1"/>
</dbReference>
<keyword evidence="7" id="KW-0805">Transcription regulation</keyword>
<evidence type="ECO:0000256" key="5">
    <source>
        <dbReference type="ARBA" id="ARBA00022737"/>
    </source>
</evidence>
<comment type="cofactor">
    <cofactor evidence="1">
        <name>Mg(2+)</name>
        <dbReference type="ChEBI" id="CHEBI:18420"/>
    </cofactor>
</comment>
<evidence type="ECO:0000256" key="11">
    <source>
        <dbReference type="SAM" id="MobiDB-lite"/>
    </source>
</evidence>
<dbReference type="PANTHER" id="PTHR11525:SF0">
    <property type="entry name" value="FARNESYL PYROPHOSPHATE SYNTHASE"/>
    <property type="match status" value="1"/>
</dbReference>
<dbReference type="Pfam" id="PF00348">
    <property type="entry name" value="polyprenyl_synt"/>
    <property type="match status" value="1"/>
</dbReference>
<evidence type="ECO:0000259" key="13">
    <source>
        <dbReference type="PROSITE" id="PS51294"/>
    </source>
</evidence>
<dbReference type="Proteomes" id="UP000225706">
    <property type="component" value="Unassembled WGS sequence"/>
</dbReference>
<dbReference type="GO" id="GO:0046872">
    <property type="term" value="F:metal ion binding"/>
    <property type="evidence" value="ECO:0007669"/>
    <property type="project" value="UniProtKB-KW"/>
</dbReference>
<dbReference type="GO" id="GO:0005737">
    <property type="term" value="C:cytoplasm"/>
    <property type="evidence" value="ECO:0007669"/>
    <property type="project" value="TreeGrafter"/>
</dbReference>
<dbReference type="InterPro" id="IPR001005">
    <property type="entry name" value="SANT/Myb"/>
</dbReference>
<keyword evidence="3" id="KW-0808">Transferase</keyword>
<feature type="domain" description="Myb-like" evidence="12">
    <location>
        <begin position="31"/>
        <end position="82"/>
    </location>
</feature>
<feature type="domain" description="HTH myb-type" evidence="13">
    <location>
        <begin position="139"/>
        <end position="189"/>
    </location>
</feature>
<feature type="compositionally biased region" description="Polar residues" evidence="11">
    <location>
        <begin position="413"/>
        <end position="433"/>
    </location>
</feature>
<evidence type="ECO:0000256" key="8">
    <source>
        <dbReference type="ARBA" id="ARBA00023125"/>
    </source>
</evidence>
<dbReference type="Pfam" id="PF00249">
    <property type="entry name" value="Myb_DNA-binding"/>
    <property type="match status" value="3"/>
</dbReference>
<feature type="domain" description="Myb-like" evidence="12">
    <location>
        <begin position="83"/>
        <end position="134"/>
    </location>
</feature>
<keyword evidence="5" id="KW-0677">Repeat</keyword>
<dbReference type="InterPro" id="IPR008949">
    <property type="entry name" value="Isoprenoid_synthase_dom_sf"/>
</dbReference>
<feature type="region of interest" description="Disordered" evidence="11">
    <location>
        <begin position="215"/>
        <end position="287"/>
    </location>
</feature>
<feature type="domain" description="HTH myb-type" evidence="13">
    <location>
        <begin position="31"/>
        <end position="82"/>
    </location>
</feature>
<dbReference type="InterPro" id="IPR000092">
    <property type="entry name" value="Polyprenyl_synt"/>
</dbReference>
<dbReference type="Gene3D" id="1.10.600.10">
    <property type="entry name" value="Farnesyl Diphosphate Synthase"/>
    <property type="match status" value="3"/>
</dbReference>
<evidence type="ECO:0000256" key="6">
    <source>
        <dbReference type="ARBA" id="ARBA00022842"/>
    </source>
</evidence>
<feature type="compositionally biased region" description="Polar residues" evidence="11">
    <location>
        <begin position="388"/>
        <end position="402"/>
    </location>
</feature>
<keyword evidence="6" id="KW-0460">Magnesium</keyword>
<dbReference type="PROSITE" id="PS51294">
    <property type="entry name" value="HTH_MYB"/>
    <property type="match status" value="3"/>
</dbReference>
<dbReference type="AlphaFoldDB" id="A0A2B4R993"/>
<evidence type="ECO:0000256" key="9">
    <source>
        <dbReference type="ARBA" id="ARBA00023163"/>
    </source>
</evidence>
<feature type="compositionally biased region" description="Low complexity" evidence="11">
    <location>
        <begin position="273"/>
        <end position="285"/>
    </location>
</feature>
<gene>
    <name evidence="14" type="primary">MYBL2</name>
    <name evidence="14" type="ORF">AWC38_SpisGene21648</name>
</gene>
<evidence type="ECO:0000313" key="15">
    <source>
        <dbReference type="Proteomes" id="UP000225706"/>
    </source>
</evidence>
<feature type="compositionally biased region" description="Polar residues" evidence="11">
    <location>
        <begin position="364"/>
        <end position="374"/>
    </location>
</feature>
<dbReference type="GO" id="GO:0005634">
    <property type="term" value="C:nucleus"/>
    <property type="evidence" value="ECO:0007669"/>
    <property type="project" value="UniProtKB-SubCell"/>
</dbReference>
<evidence type="ECO:0000256" key="1">
    <source>
        <dbReference type="ARBA" id="ARBA00001946"/>
    </source>
</evidence>
<evidence type="ECO:0000259" key="12">
    <source>
        <dbReference type="PROSITE" id="PS50090"/>
    </source>
</evidence>
<dbReference type="SMART" id="SM00717">
    <property type="entry name" value="SANT"/>
    <property type="match status" value="3"/>
</dbReference>
<comment type="caution">
    <text evidence="14">The sequence shown here is derived from an EMBL/GenBank/DDBJ whole genome shotgun (WGS) entry which is preliminary data.</text>
</comment>
<dbReference type="GO" id="GO:0045337">
    <property type="term" value="P:farnesyl diphosphate biosynthetic process"/>
    <property type="evidence" value="ECO:0007669"/>
    <property type="project" value="TreeGrafter"/>
</dbReference>
<feature type="compositionally biased region" description="Polar residues" evidence="11">
    <location>
        <begin position="231"/>
        <end position="258"/>
    </location>
</feature>
<reference evidence="15" key="1">
    <citation type="journal article" date="2017" name="bioRxiv">
        <title>Comparative analysis of the genomes of Stylophora pistillata and Acropora digitifera provides evidence for extensive differences between species of corals.</title>
        <authorList>
            <person name="Voolstra C.R."/>
            <person name="Li Y."/>
            <person name="Liew Y.J."/>
            <person name="Baumgarten S."/>
            <person name="Zoccola D."/>
            <person name="Flot J.-F."/>
            <person name="Tambutte S."/>
            <person name="Allemand D."/>
            <person name="Aranda M."/>
        </authorList>
    </citation>
    <scope>NUCLEOTIDE SEQUENCE [LARGE SCALE GENOMIC DNA]</scope>
</reference>
<dbReference type="EMBL" id="LSMT01000819">
    <property type="protein sequence ID" value="PFX14211.1"/>
    <property type="molecule type" value="Genomic_DNA"/>
</dbReference>
<feature type="domain" description="Myb-like" evidence="12">
    <location>
        <begin position="135"/>
        <end position="185"/>
    </location>
</feature>
<sequence length="984" mass="111000">MLLLLKAAESVARGYNVPVEDEPSLRAQRRKKKINKGRWTKDEDEKLKELVDDLGTDSWKEVANNFPDRTDVQCLHRWQKVLNPELVKGPWTKEEDDKVVELVRKYGPKRWSLIAQHLKGRIGKQCRERWHNHLNPQIKKCAWTEDEDRIIYEAHITMGNKWAEIAKLLPGRTDNSIKNHWNSTMRRKVESAGYDHYRKIRYHLSEKRYSKGHLLSVKKADKRRREEAVYHSSNDDSPTMIEENSYSGTRNRSSSDLTNIKPKPANQDTLQSTTGKNNNNGTNPGLMSPFRNTFILSPGSSDALLDSDPSSWGDISSFDKGGSVGKNLALSKLTSPGTRGYRFDGNSIASLQTDGGSLIPITSPVMQNRFSTPPTILRRGRKRKSTDMESSVNTETSFSSPKGATPIKALPFSPSQFLNSPGNSSKVQTSTPASEKFKVSLTNTTLHTPGTLEASSGEDPFRTPRIRRTLLSVSPRTPTPFKNALKVLNDTKMAHTPDNFEADFNEIIKREEEESGVHLSCSGQKASCRVRTSLEEKYAKLSKTTASSANGSEEQPSAIKQEQSYMIVECVVEDSGVVQTSALPSPSKDSSFIKPSEIFGQHNPFATPSSVMSETGRHRRKGHPMRILRFQETPQKSAPKSAPRTFFMSGIKAGNPERQDGLILPSRVANQNTGFPSHCPSFPFLHFVLMAKKSTQPSDRELFDSFFPGLIDDIVKEDENDKETGEAARHLRKVLEYNVPGGKKNRGLSVIGSLRHLISPDKLKEKAKKNAVILGWCVEWAGIGDIAINDFLLIEASIYKLLKKHMDQEPYYVDVLNLFHEVTYQTATGQALDLITKPGENFENFTLERYKAIVKYKTAYYSFYLPVALAMYMDDYLDCYGDPAVTGKVGTDIEEKKCSWLIIQALQRISTDQVQILKENYGIKDSASSEKVKKLYHELNLKQVYKNFEEQSYKDIVELISQKSANLPEGLFLEFVKKIYKRDK</sequence>
<evidence type="ECO:0000256" key="4">
    <source>
        <dbReference type="ARBA" id="ARBA00022723"/>
    </source>
</evidence>
<feature type="region of interest" description="Disordered" evidence="11">
    <location>
        <begin position="360"/>
        <end position="436"/>
    </location>
</feature>
<dbReference type="InterPro" id="IPR009057">
    <property type="entry name" value="Homeodomain-like_sf"/>
</dbReference>
<evidence type="ECO:0000256" key="3">
    <source>
        <dbReference type="ARBA" id="ARBA00022679"/>
    </source>
</evidence>
<dbReference type="Gene3D" id="1.10.10.60">
    <property type="entry name" value="Homeodomain-like"/>
    <property type="match status" value="3"/>
</dbReference>
<dbReference type="STRING" id="50429.A0A2B4R993"/>
<dbReference type="SUPFAM" id="SSF48576">
    <property type="entry name" value="Terpenoid synthases"/>
    <property type="match status" value="1"/>
</dbReference>